<dbReference type="InterPro" id="IPR001678">
    <property type="entry name" value="MeTrfase_RsmB-F_NOP2_dom"/>
</dbReference>
<evidence type="ECO:0000256" key="6">
    <source>
        <dbReference type="ARBA" id="ARBA00022603"/>
    </source>
</evidence>
<evidence type="ECO:0000259" key="14">
    <source>
        <dbReference type="PROSITE" id="PS51686"/>
    </source>
</evidence>
<dbReference type="STRING" id="576118.SAMN05216216_101116"/>
<evidence type="ECO:0000256" key="11">
    <source>
        <dbReference type="ARBA" id="ARBA00031088"/>
    </source>
</evidence>
<evidence type="ECO:0000256" key="8">
    <source>
        <dbReference type="ARBA" id="ARBA00022691"/>
    </source>
</evidence>
<evidence type="ECO:0000256" key="12">
    <source>
        <dbReference type="ARBA" id="ARBA00047283"/>
    </source>
</evidence>
<keyword evidence="4" id="KW-0963">Cytoplasm</keyword>
<dbReference type="InterPro" id="IPR049560">
    <property type="entry name" value="MeTrfase_RsmB-F_NOP2_cat"/>
</dbReference>
<keyword evidence="8 13" id="KW-0949">S-adenosyl-L-methionine</keyword>
<dbReference type="EC" id="2.1.1.176" evidence="3"/>
<evidence type="ECO:0000256" key="13">
    <source>
        <dbReference type="PROSITE-ProRule" id="PRU01023"/>
    </source>
</evidence>
<dbReference type="PANTHER" id="PTHR22807">
    <property type="entry name" value="NOP2 YEAST -RELATED NOL1/NOP2/FMU SUN DOMAIN-CONTAINING"/>
    <property type="match status" value="1"/>
</dbReference>
<dbReference type="Gene3D" id="1.10.940.10">
    <property type="entry name" value="NusB-like"/>
    <property type="match status" value="1"/>
</dbReference>
<dbReference type="NCBIfam" id="TIGR00563">
    <property type="entry name" value="rsmB"/>
    <property type="match status" value="1"/>
</dbReference>
<feature type="binding site" evidence="13">
    <location>
        <position position="324"/>
    </location>
    <ligand>
        <name>S-adenosyl-L-methionine</name>
        <dbReference type="ChEBI" id="CHEBI:59789"/>
    </ligand>
</feature>
<reference evidence="16" key="1">
    <citation type="submission" date="2016-10" db="EMBL/GenBank/DDBJ databases">
        <authorList>
            <person name="Varghese N."/>
            <person name="Submissions S."/>
        </authorList>
    </citation>
    <scope>NUCLEOTIDE SEQUENCE [LARGE SCALE GENOMIC DNA]</scope>
    <source>
        <strain evidence="16">CGMCC 1.8895</strain>
    </source>
</reference>
<dbReference type="FunFam" id="3.40.50.150:FF:000022">
    <property type="entry name" value="Ribosomal RNA small subunit methyltransferase B"/>
    <property type="match status" value="1"/>
</dbReference>
<feature type="active site" description="Nucleophile" evidence="13">
    <location>
        <position position="377"/>
    </location>
</feature>
<evidence type="ECO:0000256" key="9">
    <source>
        <dbReference type="ARBA" id="ARBA00022884"/>
    </source>
</evidence>
<dbReference type="NCBIfam" id="NF011494">
    <property type="entry name" value="PRK14902.1"/>
    <property type="match status" value="1"/>
</dbReference>
<dbReference type="GO" id="GO:0003723">
    <property type="term" value="F:RNA binding"/>
    <property type="evidence" value="ECO:0007669"/>
    <property type="project" value="UniProtKB-UniRule"/>
</dbReference>
<dbReference type="InterPro" id="IPR029063">
    <property type="entry name" value="SAM-dependent_MTases_sf"/>
</dbReference>
<evidence type="ECO:0000313" key="16">
    <source>
        <dbReference type="Proteomes" id="UP000199008"/>
    </source>
</evidence>
<dbReference type="GO" id="GO:0008649">
    <property type="term" value="F:rRNA methyltransferase activity"/>
    <property type="evidence" value="ECO:0007669"/>
    <property type="project" value="InterPro"/>
</dbReference>
<keyword evidence="16" id="KW-1185">Reference proteome</keyword>
<dbReference type="InterPro" id="IPR035926">
    <property type="entry name" value="NusB-like_sf"/>
</dbReference>
<dbReference type="EMBL" id="FNFY01000001">
    <property type="protein sequence ID" value="SDK22416.1"/>
    <property type="molecule type" value="Genomic_DNA"/>
</dbReference>
<dbReference type="Pfam" id="PF01189">
    <property type="entry name" value="Methyltr_RsmB-F"/>
    <property type="match status" value="1"/>
</dbReference>
<dbReference type="AlphaFoldDB" id="A0A1G9A516"/>
<comment type="subcellular location">
    <subcellularLocation>
        <location evidence="2">Cytoplasm</location>
    </subcellularLocation>
</comment>
<feature type="binding site" evidence="13">
    <location>
        <begin position="258"/>
        <end position="264"/>
    </location>
    <ligand>
        <name>S-adenosyl-L-methionine</name>
        <dbReference type="ChEBI" id="CHEBI:59789"/>
    </ligand>
</feature>
<dbReference type="SUPFAM" id="SSF48013">
    <property type="entry name" value="NusB-like"/>
    <property type="match status" value="1"/>
</dbReference>
<dbReference type="Pfam" id="PF22458">
    <property type="entry name" value="RsmF-B_ferredox"/>
    <property type="match status" value="1"/>
</dbReference>
<protein>
    <recommendedName>
        <fullName evidence="3">16S rRNA (cytosine(967)-C(5))-methyltransferase</fullName>
        <ecNumber evidence="3">2.1.1.176</ecNumber>
    </recommendedName>
    <alternativeName>
        <fullName evidence="10">16S rRNA m5C967 methyltransferase</fullName>
    </alternativeName>
    <alternativeName>
        <fullName evidence="11">rRNA (cytosine-C(5)-)-methyltransferase RsmB</fullName>
    </alternativeName>
</protein>
<evidence type="ECO:0000256" key="1">
    <source>
        <dbReference type="ARBA" id="ARBA00002724"/>
    </source>
</evidence>
<evidence type="ECO:0000256" key="10">
    <source>
        <dbReference type="ARBA" id="ARBA00030399"/>
    </source>
</evidence>
<sequence length="436" mass="49780">MMNMTVREAAFEAYLEIMDDKAYSNIVIDEVIESGELSDKDKGLFTELVYGTVANRLTLEFYLQPFYKTKVRQWNRHLLSMAAYQIVFLDRVPPYAVINETVEIAKDNGGPQAANVTNAILRNFMREDLRDLESIKDPVKRLSVETSIPSWIIKHWKTHYKMEGAAHIARSLNSRPEMYIRVNSSMTDLYALMNLLKEEGHEVKPADLHPDALAVSTGASIMDTDAYREGHFSVQDVSSMFVNSALEPAEDDVILDACSAPGGKGLHALEKLVTGHVDLSDIYDHKIRTIKHNAERLKLKNYDVFKADATSHDYSRMYDRIIVDAPCSGLGVIKRKPEIRYERNSNDIDSLVELQLSILEHVKQFLKPGGILIYATCTIHQMENENVAYTFMKNNDNFKFDDFHIPALDFTGPYRQILPYEMNTDGFFIARFKKDV</sequence>
<name>A0A1G9A516_9BACL</name>
<dbReference type="GO" id="GO:0006355">
    <property type="term" value="P:regulation of DNA-templated transcription"/>
    <property type="evidence" value="ECO:0007669"/>
    <property type="project" value="InterPro"/>
</dbReference>
<feature type="binding site" evidence="13">
    <location>
        <position position="308"/>
    </location>
    <ligand>
        <name>S-adenosyl-L-methionine</name>
        <dbReference type="ChEBI" id="CHEBI:59789"/>
    </ligand>
</feature>
<dbReference type="InterPro" id="IPR023267">
    <property type="entry name" value="RCMT"/>
</dbReference>
<dbReference type="InterPro" id="IPR054728">
    <property type="entry name" value="RsmB-like_ferredoxin"/>
</dbReference>
<keyword evidence="5" id="KW-0698">rRNA processing</keyword>
<dbReference type="FunFam" id="1.10.940.10:FF:000006">
    <property type="entry name" value="16S rRNA (Cytosine(967)-C(5))-methyltransferase RsmB"/>
    <property type="match status" value="1"/>
</dbReference>
<keyword evidence="7 13" id="KW-0808">Transferase</keyword>
<feature type="domain" description="SAM-dependent MTase RsmB/NOP-type" evidence="14">
    <location>
        <begin position="168"/>
        <end position="435"/>
    </location>
</feature>
<dbReference type="GO" id="GO:0005737">
    <property type="term" value="C:cytoplasm"/>
    <property type="evidence" value="ECO:0007669"/>
    <property type="project" value="UniProtKB-SubCell"/>
</dbReference>
<proteinExistence type="inferred from homology"/>
<evidence type="ECO:0000256" key="7">
    <source>
        <dbReference type="ARBA" id="ARBA00022679"/>
    </source>
</evidence>
<feature type="binding site" evidence="13">
    <location>
        <position position="281"/>
    </location>
    <ligand>
        <name>S-adenosyl-L-methionine</name>
        <dbReference type="ChEBI" id="CHEBI:59789"/>
    </ligand>
</feature>
<dbReference type="CDD" id="cd02440">
    <property type="entry name" value="AdoMet_MTases"/>
    <property type="match status" value="1"/>
</dbReference>
<comment type="similarity">
    <text evidence="13">Belongs to the class I-like SAM-binding methyltransferase superfamily. RsmB/NOP family.</text>
</comment>
<comment type="catalytic activity">
    <reaction evidence="12">
        <text>cytidine(967) in 16S rRNA + S-adenosyl-L-methionine = 5-methylcytidine(967) in 16S rRNA + S-adenosyl-L-homocysteine + H(+)</text>
        <dbReference type="Rhea" id="RHEA:42748"/>
        <dbReference type="Rhea" id="RHEA-COMP:10219"/>
        <dbReference type="Rhea" id="RHEA-COMP:10220"/>
        <dbReference type="ChEBI" id="CHEBI:15378"/>
        <dbReference type="ChEBI" id="CHEBI:57856"/>
        <dbReference type="ChEBI" id="CHEBI:59789"/>
        <dbReference type="ChEBI" id="CHEBI:74483"/>
        <dbReference type="ChEBI" id="CHEBI:82748"/>
        <dbReference type="EC" id="2.1.1.176"/>
    </reaction>
</comment>
<dbReference type="SUPFAM" id="SSF53335">
    <property type="entry name" value="S-adenosyl-L-methionine-dependent methyltransferases"/>
    <property type="match status" value="1"/>
</dbReference>
<dbReference type="Gene3D" id="3.30.70.1170">
    <property type="entry name" value="Sun protein, domain 3"/>
    <property type="match status" value="1"/>
</dbReference>
<dbReference type="Pfam" id="PF01029">
    <property type="entry name" value="NusB"/>
    <property type="match status" value="1"/>
</dbReference>
<evidence type="ECO:0000313" key="15">
    <source>
        <dbReference type="EMBL" id="SDK22416.1"/>
    </source>
</evidence>
<dbReference type="PANTHER" id="PTHR22807:SF53">
    <property type="entry name" value="RIBOSOMAL RNA SMALL SUBUNIT METHYLTRANSFERASE B-RELATED"/>
    <property type="match status" value="1"/>
</dbReference>
<keyword evidence="9 13" id="KW-0694">RNA-binding</keyword>
<dbReference type="Gene3D" id="3.40.50.150">
    <property type="entry name" value="Vaccinia Virus protein VP39"/>
    <property type="match status" value="1"/>
</dbReference>
<evidence type="ECO:0000256" key="3">
    <source>
        <dbReference type="ARBA" id="ARBA00012140"/>
    </source>
</evidence>
<dbReference type="PRINTS" id="PR02008">
    <property type="entry name" value="RCMTFAMILY"/>
</dbReference>
<dbReference type="InterPro" id="IPR004573">
    <property type="entry name" value="rRNA_ssu_MeTfrase_B"/>
</dbReference>
<accession>A0A1G9A516</accession>
<dbReference type="InterPro" id="IPR006027">
    <property type="entry name" value="NusB_RsmB_TIM44"/>
</dbReference>
<evidence type="ECO:0000256" key="2">
    <source>
        <dbReference type="ARBA" id="ARBA00004496"/>
    </source>
</evidence>
<keyword evidence="6 13" id="KW-0489">Methyltransferase</keyword>
<dbReference type="PROSITE" id="PS51686">
    <property type="entry name" value="SAM_MT_RSMB_NOP"/>
    <property type="match status" value="1"/>
</dbReference>
<evidence type="ECO:0000256" key="5">
    <source>
        <dbReference type="ARBA" id="ARBA00022552"/>
    </source>
</evidence>
<comment type="function">
    <text evidence="1">Specifically methylates the cytosine at position 967 (m5C967) of 16S rRNA.</text>
</comment>
<dbReference type="Proteomes" id="UP000199008">
    <property type="component" value="Unassembled WGS sequence"/>
</dbReference>
<evidence type="ECO:0000256" key="4">
    <source>
        <dbReference type="ARBA" id="ARBA00022490"/>
    </source>
</evidence>
<gene>
    <name evidence="15" type="ORF">SAMN05216216_101116</name>
</gene>
<organism evidence="15 16">
    <name type="scientific">Lacicoccus qingdaonensis</name>
    <dbReference type="NCBI Taxonomy" id="576118"/>
    <lineage>
        <taxon>Bacteria</taxon>
        <taxon>Bacillati</taxon>
        <taxon>Bacillota</taxon>
        <taxon>Bacilli</taxon>
        <taxon>Bacillales</taxon>
        <taxon>Salinicoccaceae</taxon>
        <taxon>Lacicoccus</taxon>
    </lineage>
</organism>